<dbReference type="InterPro" id="IPR051929">
    <property type="entry name" value="VirAsm_ModProt"/>
</dbReference>
<feature type="domain" description="MPN" evidence="6">
    <location>
        <begin position="3"/>
        <end position="132"/>
    </location>
</feature>
<reference evidence="7 8" key="1">
    <citation type="submission" date="2020-02" db="EMBL/GenBank/DDBJ databases">
        <authorList>
            <person name="Zheng R.K."/>
            <person name="Sun C.M."/>
        </authorList>
    </citation>
    <scope>NUCLEOTIDE SEQUENCE [LARGE SCALE GENOMIC DNA]</scope>
    <source>
        <strain evidence="8">zrk23</strain>
    </source>
</reference>
<dbReference type="GO" id="GO:0008235">
    <property type="term" value="F:metalloexopeptidase activity"/>
    <property type="evidence" value="ECO:0007669"/>
    <property type="project" value="TreeGrafter"/>
</dbReference>
<dbReference type="GO" id="GO:0008270">
    <property type="term" value="F:zinc ion binding"/>
    <property type="evidence" value="ECO:0007669"/>
    <property type="project" value="TreeGrafter"/>
</dbReference>
<evidence type="ECO:0000313" key="7">
    <source>
        <dbReference type="EMBL" id="QIG80660.1"/>
    </source>
</evidence>
<protein>
    <submittedName>
        <fullName evidence="7">M67 family metallopeptidase</fullName>
    </submittedName>
</protein>
<evidence type="ECO:0000256" key="2">
    <source>
        <dbReference type="ARBA" id="ARBA00022723"/>
    </source>
</evidence>
<dbReference type="SUPFAM" id="SSF102712">
    <property type="entry name" value="JAB1/MPN domain"/>
    <property type="match status" value="1"/>
</dbReference>
<dbReference type="GO" id="GO:0006508">
    <property type="term" value="P:proteolysis"/>
    <property type="evidence" value="ECO:0007669"/>
    <property type="project" value="UniProtKB-KW"/>
</dbReference>
<evidence type="ECO:0000256" key="5">
    <source>
        <dbReference type="ARBA" id="ARBA00023049"/>
    </source>
</evidence>
<keyword evidence="1" id="KW-0645">Protease</keyword>
<evidence type="ECO:0000256" key="4">
    <source>
        <dbReference type="ARBA" id="ARBA00022833"/>
    </source>
</evidence>
<dbReference type="Gene3D" id="3.40.140.10">
    <property type="entry name" value="Cytidine Deaminase, domain 2"/>
    <property type="match status" value="1"/>
</dbReference>
<dbReference type="CDD" id="cd08070">
    <property type="entry name" value="MPN_like"/>
    <property type="match status" value="1"/>
</dbReference>
<dbReference type="EMBL" id="CP049109">
    <property type="protein sequence ID" value="QIG80660.1"/>
    <property type="molecule type" value="Genomic_DNA"/>
</dbReference>
<evidence type="ECO:0000259" key="6">
    <source>
        <dbReference type="PROSITE" id="PS50249"/>
    </source>
</evidence>
<keyword evidence="5" id="KW-0482">Metalloprotease</keyword>
<sequence>MTVRISRSLLAEIDAACNAAAPCEACGLLFGEARAIMRWQASENVAATPETHFEIDPAALFAAIRAERAGGPTLLGYWHSHPNGDASPSVTDAAMASPDGKLWLIAARGEASLWRAVPDGERHGRFDPVPLAVTQG</sequence>
<dbReference type="InterPro" id="IPR028090">
    <property type="entry name" value="JAB_dom_prok"/>
</dbReference>
<dbReference type="PANTHER" id="PTHR34858:SF1">
    <property type="entry name" value="CYSO-CYSTEINE PEPTIDASE"/>
    <property type="match status" value="1"/>
</dbReference>
<name>A0A6G6Y6W8_9SPHN</name>
<dbReference type="PANTHER" id="PTHR34858">
    <property type="entry name" value="CYSO-CYSTEINE PEPTIDASE"/>
    <property type="match status" value="1"/>
</dbReference>
<evidence type="ECO:0000313" key="8">
    <source>
        <dbReference type="Proteomes" id="UP000501568"/>
    </source>
</evidence>
<evidence type="ECO:0000256" key="1">
    <source>
        <dbReference type="ARBA" id="ARBA00022670"/>
    </source>
</evidence>
<dbReference type="Pfam" id="PF14464">
    <property type="entry name" value="Prok-JAB"/>
    <property type="match status" value="1"/>
</dbReference>
<dbReference type="RefSeq" id="WP_165327668.1">
    <property type="nucleotide sequence ID" value="NZ_CP049109.1"/>
</dbReference>
<dbReference type="AlphaFoldDB" id="A0A6G6Y6W8"/>
<keyword evidence="3" id="KW-0378">Hydrolase</keyword>
<dbReference type="InterPro" id="IPR037518">
    <property type="entry name" value="MPN"/>
</dbReference>
<organism evidence="7 8">
    <name type="scientific">Stakelama tenebrarum</name>
    <dbReference type="NCBI Taxonomy" id="2711215"/>
    <lineage>
        <taxon>Bacteria</taxon>
        <taxon>Pseudomonadati</taxon>
        <taxon>Pseudomonadota</taxon>
        <taxon>Alphaproteobacteria</taxon>
        <taxon>Sphingomonadales</taxon>
        <taxon>Sphingomonadaceae</taxon>
        <taxon>Stakelama</taxon>
    </lineage>
</organism>
<evidence type="ECO:0000256" key="3">
    <source>
        <dbReference type="ARBA" id="ARBA00022801"/>
    </source>
</evidence>
<dbReference type="KEGG" id="spzr:G5C33_13310"/>
<keyword evidence="4" id="KW-0862">Zinc</keyword>
<dbReference type="Proteomes" id="UP000501568">
    <property type="component" value="Chromosome"/>
</dbReference>
<accession>A0A6G6Y6W8</accession>
<keyword evidence="2" id="KW-0479">Metal-binding</keyword>
<proteinExistence type="predicted"/>
<keyword evidence="8" id="KW-1185">Reference proteome</keyword>
<dbReference type="PROSITE" id="PS50249">
    <property type="entry name" value="MPN"/>
    <property type="match status" value="1"/>
</dbReference>
<gene>
    <name evidence="7" type="ORF">G5C33_13310</name>
</gene>